<accession>A0A1Z5T282</accession>
<evidence type="ECO:0000313" key="1">
    <source>
        <dbReference type="EMBL" id="OTA29529.1"/>
    </source>
</evidence>
<dbReference type="EMBL" id="MUNK01000148">
    <property type="protein sequence ID" value="OTA29529.1"/>
    <property type="molecule type" value="Genomic_DNA"/>
</dbReference>
<dbReference type="AlphaFoldDB" id="A0A1Z5T282"/>
<dbReference type="InParanoid" id="A0A1Z5T282"/>
<reference evidence="1 2" key="1">
    <citation type="submission" date="2017-01" db="EMBL/GenBank/DDBJ databases">
        <title>The recent genome duplication of the halophilic yeast Hortaea werneckii: insights from long-read sequencing.</title>
        <authorList>
            <person name="Sinha S."/>
            <person name="Flibotte S."/>
            <person name="Neira M."/>
            <person name="Lenassi M."/>
            <person name="Gostincar C."/>
            <person name="Stajich J.E."/>
            <person name="Nislow C.E."/>
        </authorList>
    </citation>
    <scope>NUCLEOTIDE SEQUENCE [LARGE SCALE GENOMIC DNA]</scope>
    <source>
        <strain evidence="1 2">EXF-2000</strain>
    </source>
</reference>
<name>A0A1Z5T282_HORWE</name>
<evidence type="ECO:0000313" key="2">
    <source>
        <dbReference type="Proteomes" id="UP000194280"/>
    </source>
</evidence>
<organism evidence="1 2">
    <name type="scientific">Hortaea werneckii EXF-2000</name>
    <dbReference type="NCBI Taxonomy" id="1157616"/>
    <lineage>
        <taxon>Eukaryota</taxon>
        <taxon>Fungi</taxon>
        <taxon>Dikarya</taxon>
        <taxon>Ascomycota</taxon>
        <taxon>Pezizomycotina</taxon>
        <taxon>Dothideomycetes</taxon>
        <taxon>Dothideomycetidae</taxon>
        <taxon>Mycosphaerellales</taxon>
        <taxon>Teratosphaeriaceae</taxon>
        <taxon>Hortaea</taxon>
    </lineage>
</organism>
<proteinExistence type="predicted"/>
<comment type="caution">
    <text evidence="1">The sequence shown here is derived from an EMBL/GenBank/DDBJ whole genome shotgun (WGS) entry which is preliminary data.</text>
</comment>
<protein>
    <submittedName>
        <fullName evidence="1">Uncharacterized protein</fullName>
    </submittedName>
</protein>
<dbReference type="VEuPathDB" id="FungiDB:BTJ68_09368"/>
<sequence length="59" mass="6393">MDSTHGYALHTTGKKHFPGRFLLAEFSMLTYNGGTNLKSGPPFGSAREVTHPAHHTLVA</sequence>
<keyword evidence="2" id="KW-1185">Reference proteome</keyword>
<dbReference type="Proteomes" id="UP000194280">
    <property type="component" value="Unassembled WGS sequence"/>
</dbReference>
<gene>
    <name evidence="1" type="ORF">BTJ68_09368</name>
</gene>